<proteinExistence type="predicted"/>
<dbReference type="InParanoid" id="D9PZ74"/>
<accession>D9PZ74</accession>
<dbReference type="SUPFAM" id="SSF50475">
    <property type="entry name" value="FMN-binding split barrel"/>
    <property type="match status" value="1"/>
</dbReference>
<dbReference type="GO" id="GO:0042602">
    <property type="term" value="F:riboflavin reductase (NADPH) activity"/>
    <property type="evidence" value="ECO:0007669"/>
    <property type="project" value="TreeGrafter"/>
</dbReference>
<dbReference type="InterPro" id="IPR050268">
    <property type="entry name" value="NADH-dep_flavin_reductase"/>
</dbReference>
<comment type="cofactor">
    <cofactor evidence="1">
        <name>FMN</name>
        <dbReference type="ChEBI" id="CHEBI:58210"/>
    </cofactor>
</comment>
<dbReference type="GO" id="GO:0010181">
    <property type="term" value="F:FMN binding"/>
    <property type="evidence" value="ECO:0007669"/>
    <property type="project" value="InterPro"/>
</dbReference>
<gene>
    <name evidence="4" type="ordered locus">ASAC_1456</name>
</gene>
<evidence type="ECO:0000259" key="3">
    <source>
        <dbReference type="SMART" id="SM00903"/>
    </source>
</evidence>
<keyword evidence="2" id="KW-0560">Oxidoreductase</keyword>
<dbReference type="HOGENOM" id="CLU_059021_1_2_2"/>
<dbReference type="PANTHER" id="PTHR30466:SF1">
    <property type="entry name" value="FMN REDUCTASE (NADH) RUTF"/>
    <property type="match status" value="1"/>
</dbReference>
<evidence type="ECO:0000313" key="5">
    <source>
        <dbReference type="Proteomes" id="UP000000346"/>
    </source>
</evidence>
<feature type="domain" description="Flavin reductase like" evidence="3">
    <location>
        <begin position="22"/>
        <end position="167"/>
    </location>
</feature>
<reference evidence="4 5" key="1">
    <citation type="journal article" date="2010" name="Appl. Environ. Microbiol.">
        <title>The genome sequence of the crenarchaeon Acidilobus saccharovorans supports a new order, Acidilobales, and suggests an important ecological role in terrestrial acidic hot springs.</title>
        <authorList>
            <person name="Mardanov A.V."/>
            <person name="Svetlitchnyi V.A."/>
            <person name="Beletsky A.V."/>
            <person name="Prokofeva M.I."/>
            <person name="Bonch-Osmolovskaya E.A."/>
            <person name="Ravin N.V."/>
            <person name="Skryabin K.G."/>
        </authorList>
    </citation>
    <scope>NUCLEOTIDE SEQUENCE [LARGE SCALE GENOMIC DNA]</scope>
    <source>
        <strain evidence="5">DSM 16705 / JCM 18335 / VKM B-2471 / 345-15</strain>
    </source>
</reference>
<dbReference type="EMBL" id="CP001742">
    <property type="protein sequence ID" value="ADL19861.1"/>
    <property type="molecule type" value="Genomic_DNA"/>
</dbReference>
<dbReference type="Pfam" id="PF01613">
    <property type="entry name" value="Flavin_Reduct"/>
    <property type="match status" value="1"/>
</dbReference>
<dbReference type="STRING" id="666510.ASAC_1456"/>
<organism evidence="4 5">
    <name type="scientific">Acidilobus saccharovorans (strain DSM 16705 / JCM 18335 / VKM B-2471 / 345-15)</name>
    <dbReference type="NCBI Taxonomy" id="666510"/>
    <lineage>
        <taxon>Archaea</taxon>
        <taxon>Thermoproteota</taxon>
        <taxon>Thermoprotei</taxon>
        <taxon>Acidilobales</taxon>
        <taxon>Acidilobaceae</taxon>
        <taxon>Acidilobus</taxon>
    </lineage>
</organism>
<dbReference type="PANTHER" id="PTHR30466">
    <property type="entry name" value="FLAVIN REDUCTASE"/>
    <property type="match status" value="1"/>
</dbReference>
<evidence type="ECO:0000313" key="4">
    <source>
        <dbReference type="EMBL" id="ADL19861.1"/>
    </source>
</evidence>
<dbReference type="InterPro" id="IPR012349">
    <property type="entry name" value="Split_barrel_FMN-bd"/>
</dbReference>
<dbReference type="eggNOG" id="arCOG02017">
    <property type="taxonomic scope" value="Archaea"/>
</dbReference>
<name>D9PZ74_ACIS3</name>
<dbReference type="AlphaFoldDB" id="D9PZ74"/>
<dbReference type="SMART" id="SM00903">
    <property type="entry name" value="Flavin_Reduct"/>
    <property type="match status" value="1"/>
</dbReference>
<protein>
    <submittedName>
        <fullName evidence="4">Flavin reductase-like, FMN-binding protein</fullName>
    </submittedName>
</protein>
<evidence type="ECO:0000256" key="2">
    <source>
        <dbReference type="ARBA" id="ARBA00023002"/>
    </source>
</evidence>
<sequence>MYFGLLSQVQALDAGELIKQFMRSAAQQVYVVTARDLGGSYAALTVSSMTSLSISPPLILICIDRSSRSHEVLTQTPYFIVTMLSKDDEWVSRLMAEPGDALDKLRRVNYVESRYGPMLPGDRPYLVARRWAVYDGGDHSIIVGEVVDGSAPPMRCPLLYQNRAYTTVKGC</sequence>
<dbReference type="KEGG" id="asc:ASAC_1456"/>
<dbReference type="Gene3D" id="2.30.110.10">
    <property type="entry name" value="Electron Transport, Fmn-binding Protein, Chain A"/>
    <property type="match status" value="1"/>
</dbReference>
<evidence type="ECO:0000256" key="1">
    <source>
        <dbReference type="ARBA" id="ARBA00001917"/>
    </source>
</evidence>
<dbReference type="InterPro" id="IPR002563">
    <property type="entry name" value="Flavin_Rdtase-like_dom"/>
</dbReference>
<dbReference type="Proteomes" id="UP000000346">
    <property type="component" value="Chromosome"/>
</dbReference>
<keyword evidence="5" id="KW-1185">Reference proteome</keyword>